<dbReference type="SUPFAM" id="SSF53850">
    <property type="entry name" value="Periplasmic binding protein-like II"/>
    <property type="match status" value="1"/>
</dbReference>
<name>A0A2K9IV95_9BACI</name>
<sequence>MKFKKWKCIGWLCFVIVALFLTACANEEAKSSKEENESETEVNESGMPIVNEELELDFFANKPAQNEDNDWNDILIWNHYKDMTNLNVNWEEINPEALEEKRNLALGGGELPDAFFLSQIPNTDLLRYGGQEVFLPLNDLIDKYAPNLTKLMEKDPSIRKAITFPDGNIYSMPALIEEDFLSLRLSARPWINEAWLSELNMDIPETTGEFYEYLKSVKELDPAGGGKTIPYGGTTVQELVQWLSGSFGVMNRGPSNTNVDLDPDDQDSLRFYATSNGYKEMLTYINKLYEEELIDQSIFSIEWGQFLANASDNLYASMIFYDPIELFGEEIGSQYNSIAALEGPNGRKDYNKLSSSVWETSNLVITSENPNPAATVRWMDYFYSDEGAQLYYMGVEGETFEEKDGEITYMDHILNPEDDMTFEQAIAKQLTWLGSINGIIKADYFQGGESAPQSMEAAEKIEPYVPEEIWPRFTFTEEENKILQAGEDIGKYVEEMRDKFISGDADLSEWDNYVETIERMGLQEIMDVYQSAFERYQEG</sequence>
<keyword evidence="2" id="KW-0449">Lipoprotein</keyword>
<evidence type="ECO:0000313" key="2">
    <source>
        <dbReference type="EMBL" id="AUJ23676.1"/>
    </source>
</evidence>
<dbReference type="InterPro" id="IPR006059">
    <property type="entry name" value="SBP"/>
</dbReference>
<keyword evidence="5" id="KW-1185">Reference proteome</keyword>
<dbReference type="Proteomes" id="UP001356080">
    <property type="component" value="Unassembled WGS sequence"/>
</dbReference>
<dbReference type="EMBL" id="JAZHPM010000027">
    <property type="protein sequence ID" value="MEF2293208.1"/>
    <property type="molecule type" value="Genomic_DNA"/>
</dbReference>
<protein>
    <submittedName>
        <fullName evidence="3">Extracellular solute-binding protein</fullName>
    </submittedName>
    <submittedName>
        <fullName evidence="2">Lipoprotein LipO</fullName>
    </submittedName>
</protein>
<reference evidence="4" key="2">
    <citation type="submission" date="2016-11" db="EMBL/GenBank/DDBJ databases">
        <title>Complete genome sequence of Virgibacillus pantothenticus 21D, a halophilic bacterium isolated from the deep hypersaline anoxic basin Discovery in the Mediterranean Sea.</title>
        <authorList>
            <person name="Zeaiter Z."/>
            <person name="Booth J.M."/>
            <person name="Prosdocimi E.M."/>
            <person name="Mapelli F."/>
            <person name="Fusi M."/>
            <person name="Daffonchio D."/>
            <person name="Borin S."/>
            <person name="Crotti E."/>
        </authorList>
    </citation>
    <scope>NUCLEOTIDE SEQUENCE [LARGE SCALE GENOMIC DNA]</scope>
    <source>
        <strain evidence="4">21D</strain>
    </source>
</reference>
<dbReference type="EMBL" id="CP018622">
    <property type="protein sequence ID" value="AUJ23676.1"/>
    <property type="molecule type" value="Genomic_DNA"/>
</dbReference>
<dbReference type="Gene3D" id="3.40.190.10">
    <property type="entry name" value="Periplasmic binding protein-like II"/>
    <property type="match status" value="2"/>
</dbReference>
<dbReference type="Pfam" id="PF13416">
    <property type="entry name" value="SBP_bac_8"/>
    <property type="match status" value="1"/>
</dbReference>
<evidence type="ECO:0000313" key="5">
    <source>
        <dbReference type="Proteomes" id="UP001356080"/>
    </source>
</evidence>
<gene>
    <name evidence="2" type="primary">lipO_1</name>
    <name evidence="2" type="ORF">A21D_00563</name>
    <name evidence="3" type="ORF">V2W34_14505</name>
</gene>
<reference evidence="3 5" key="3">
    <citation type="submission" date="2024-01" db="EMBL/GenBank/DDBJ databases">
        <title>Survival strategy associated with biotechnological potential of Virgibacillus dokdonensis T4.6 isolated from salt-fermented shrimp paste.</title>
        <authorList>
            <person name="Doan T.V."/>
            <person name="Quach N.T."/>
            <person name="Phi Q.-T."/>
        </authorList>
    </citation>
    <scope>NUCLEOTIDE SEQUENCE [LARGE SCALE GENOMIC DNA]</scope>
    <source>
        <strain evidence="3 5">T4.6</strain>
    </source>
</reference>
<dbReference type="PANTHER" id="PTHR43649:SF12">
    <property type="entry name" value="DIACETYLCHITOBIOSE BINDING PROTEIN DASA"/>
    <property type="match status" value="1"/>
</dbReference>
<organism evidence="2 4">
    <name type="scientific">Virgibacillus dokdonensis</name>
    <dbReference type="NCBI Taxonomy" id="302167"/>
    <lineage>
        <taxon>Bacteria</taxon>
        <taxon>Bacillati</taxon>
        <taxon>Bacillota</taxon>
        <taxon>Bacilli</taxon>
        <taxon>Bacillales</taxon>
        <taxon>Bacillaceae</taxon>
        <taxon>Virgibacillus</taxon>
    </lineage>
</organism>
<evidence type="ECO:0000256" key="1">
    <source>
        <dbReference type="SAM" id="SignalP"/>
    </source>
</evidence>
<dbReference type="Proteomes" id="UP000234237">
    <property type="component" value="Chromosome"/>
</dbReference>
<feature type="chain" id="PRO_5014862514" evidence="1">
    <location>
        <begin position="26"/>
        <end position="539"/>
    </location>
</feature>
<reference evidence="2" key="1">
    <citation type="submission" date="2016-11" db="EMBL/GenBank/DDBJ databases">
        <title>Complete genome sequence of Virgibacillus dokdonensis 21D, a halophilic bacterium isolated from the deep hypersaline anoxic basin Discovery in the Mediterranean Sea.</title>
        <authorList>
            <person name="Zeaiter Z."/>
            <person name="Booth J.M."/>
            <person name="Prosdocimi E.M."/>
            <person name="Mapelli F."/>
            <person name="Fusi M."/>
            <person name="Daffonchio D."/>
            <person name="Borin S."/>
            <person name="Crotti E."/>
        </authorList>
    </citation>
    <scope>NUCLEOTIDE SEQUENCE</scope>
    <source>
        <strain evidence="2">21D</strain>
    </source>
</reference>
<evidence type="ECO:0000313" key="4">
    <source>
        <dbReference type="Proteomes" id="UP000234237"/>
    </source>
</evidence>
<evidence type="ECO:0000313" key="3">
    <source>
        <dbReference type="EMBL" id="MEF2293208.1"/>
    </source>
</evidence>
<keyword evidence="1" id="KW-0732">Signal</keyword>
<proteinExistence type="predicted"/>
<feature type="signal peptide" evidence="1">
    <location>
        <begin position="1"/>
        <end position="25"/>
    </location>
</feature>
<dbReference type="RefSeq" id="WP_237342785.1">
    <property type="nucleotide sequence ID" value="NZ_CP018622.1"/>
</dbReference>
<dbReference type="PANTHER" id="PTHR43649">
    <property type="entry name" value="ARABINOSE-BINDING PROTEIN-RELATED"/>
    <property type="match status" value="1"/>
</dbReference>
<dbReference type="PROSITE" id="PS51257">
    <property type="entry name" value="PROKAR_LIPOPROTEIN"/>
    <property type="match status" value="1"/>
</dbReference>
<dbReference type="AlphaFoldDB" id="A0A2K9IV95"/>
<accession>A0A2K9IV95</accession>
<dbReference type="InterPro" id="IPR050490">
    <property type="entry name" value="Bact_solute-bd_prot1"/>
</dbReference>
<dbReference type="KEGG" id="vpn:A21D_00563"/>